<keyword evidence="2" id="KW-1185">Reference proteome</keyword>
<dbReference type="RefSeq" id="WP_045979387.1">
    <property type="nucleotide sequence ID" value="NZ_JXXY01000007.1"/>
</dbReference>
<protein>
    <submittedName>
        <fullName evidence="1">Uncharacterized protein</fullName>
    </submittedName>
</protein>
<reference evidence="1 2" key="1">
    <citation type="journal article" date="2015" name="BMC Genomics">
        <title>Genome mining reveals unlocked bioactive potential of marine Gram-negative bacteria.</title>
        <authorList>
            <person name="Machado H."/>
            <person name="Sonnenschein E.C."/>
            <person name="Melchiorsen J."/>
            <person name="Gram L."/>
        </authorList>
    </citation>
    <scope>NUCLEOTIDE SEQUENCE [LARGE SCALE GENOMIC DNA]</scope>
    <source>
        <strain evidence="1 2">S3137</strain>
    </source>
</reference>
<evidence type="ECO:0000313" key="2">
    <source>
        <dbReference type="Proteomes" id="UP000033664"/>
    </source>
</evidence>
<organism evidence="1 2">
    <name type="scientific">Pseudoalteromonas ruthenica</name>
    <dbReference type="NCBI Taxonomy" id="151081"/>
    <lineage>
        <taxon>Bacteria</taxon>
        <taxon>Pseudomonadati</taxon>
        <taxon>Pseudomonadota</taxon>
        <taxon>Gammaproteobacteria</taxon>
        <taxon>Alteromonadales</taxon>
        <taxon>Pseudoalteromonadaceae</taxon>
        <taxon>Pseudoalteromonas</taxon>
    </lineage>
</organism>
<sequence length="155" mass="18021">MQGTKQLTYITLIVILLTMFIAQAHSEDKELTSITDNPGFNYFKSTLLQVIEQRRPELSGQHHFYVAHYREGSEYTYMFWQEARLFWVLHLGTPEEYGWMSMLLPSSGELLHIDKDVVATQEEVGTSTYMVSQQWINDKIFKCVVDGDLITVTYP</sequence>
<dbReference type="GeneID" id="58228873"/>
<gene>
    <name evidence="1" type="ORF">TW72_10255</name>
</gene>
<evidence type="ECO:0000313" key="1">
    <source>
        <dbReference type="EMBL" id="KJY99260.1"/>
    </source>
</evidence>
<dbReference type="OrthoDB" id="6028074at2"/>
<proteinExistence type="predicted"/>
<accession>A0A0F4PPG3</accession>
<dbReference type="AlphaFoldDB" id="A0A0F4PPG3"/>
<comment type="caution">
    <text evidence="1">The sequence shown here is derived from an EMBL/GenBank/DDBJ whole genome shotgun (WGS) entry which is preliminary data.</text>
</comment>
<dbReference type="EMBL" id="JXXZ01000008">
    <property type="protein sequence ID" value="KJY99260.1"/>
    <property type="molecule type" value="Genomic_DNA"/>
</dbReference>
<dbReference type="Proteomes" id="UP000033664">
    <property type="component" value="Unassembled WGS sequence"/>
</dbReference>
<dbReference type="PATRIC" id="fig|151081.8.peg.1889"/>
<name>A0A0F4PPG3_9GAMM</name>